<sequence length="155" mass="16515">MRLNRSVIQWSVILYIALVIPVSLLHETGHALVCSASGFDYSLWIDGTGGHMVCAHTPSNSVAYGAMGGLFGLMGSAAIIGFWAAAKRHPAVLVVGLAYAVDQAAKLILEGFFTPLYASGATDLFLTALQLVSWIGLTIYFARTPKIQAVTSRTK</sequence>
<feature type="transmembrane region" description="Helical" evidence="1">
    <location>
        <begin position="124"/>
        <end position="142"/>
    </location>
</feature>
<evidence type="ECO:0000313" key="3">
    <source>
        <dbReference type="Proteomes" id="UP000028194"/>
    </source>
</evidence>
<gene>
    <name evidence="2" type="ORF">NTE_01505</name>
</gene>
<feature type="transmembrane region" description="Helical" evidence="1">
    <location>
        <begin position="7"/>
        <end position="25"/>
    </location>
</feature>
<organism evidence="2 3">
    <name type="scientific">Candidatus Nitrososphaera evergladensis SR1</name>
    <dbReference type="NCBI Taxonomy" id="1459636"/>
    <lineage>
        <taxon>Archaea</taxon>
        <taxon>Nitrososphaerota</taxon>
        <taxon>Nitrososphaeria</taxon>
        <taxon>Nitrososphaerales</taxon>
        <taxon>Nitrososphaeraceae</taxon>
        <taxon>Nitrososphaera</taxon>
    </lineage>
</organism>
<protein>
    <recommendedName>
        <fullName evidence="4">Peptidase family M50</fullName>
    </recommendedName>
</protein>
<dbReference type="HOGENOM" id="CLU_142654_0_0_2"/>
<keyword evidence="1" id="KW-0812">Transmembrane</keyword>
<dbReference type="OrthoDB" id="9290at2157"/>
<dbReference type="STRING" id="1459636.NTE_01505"/>
<feature type="transmembrane region" description="Helical" evidence="1">
    <location>
        <begin position="62"/>
        <end position="85"/>
    </location>
</feature>
<dbReference type="GeneID" id="41597294"/>
<dbReference type="KEGG" id="nev:NTE_01505"/>
<dbReference type="AlphaFoldDB" id="A0A075MQT4"/>
<evidence type="ECO:0000313" key="2">
    <source>
        <dbReference type="EMBL" id="AIF83568.1"/>
    </source>
</evidence>
<keyword evidence="3" id="KW-1185">Reference proteome</keyword>
<dbReference type="RefSeq" id="WP_148700316.1">
    <property type="nucleotide sequence ID" value="NZ_CP007174.1"/>
</dbReference>
<keyword evidence="1" id="KW-0472">Membrane</keyword>
<keyword evidence="1" id="KW-1133">Transmembrane helix</keyword>
<evidence type="ECO:0000256" key="1">
    <source>
        <dbReference type="SAM" id="Phobius"/>
    </source>
</evidence>
<accession>A0A075MQT4</accession>
<proteinExistence type="predicted"/>
<dbReference type="EMBL" id="CP007174">
    <property type="protein sequence ID" value="AIF83568.1"/>
    <property type="molecule type" value="Genomic_DNA"/>
</dbReference>
<evidence type="ECO:0008006" key="4">
    <source>
        <dbReference type="Google" id="ProtNLM"/>
    </source>
</evidence>
<feature type="transmembrane region" description="Helical" evidence="1">
    <location>
        <begin position="92"/>
        <end position="118"/>
    </location>
</feature>
<name>A0A075MQT4_9ARCH</name>
<dbReference type="Proteomes" id="UP000028194">
    <property type="component" value="Chromosome"/>
</dbReference>
<reference evidence="2 3" key="1">
    <citation type="journal article" date="2014" name="PLoS ONE">
        <title>Genome Sequence of Candidatus Nitrososphaera evergladensis from Group I.1b Enriched from Everglades Soil Reveals Novel Genomic Features of the Ammonia-Oxidizing Archaea.</title>
        <authorList>
            <person name="Zhalnina K.V."/>
            <person name="Dias R."/>
            <person name="Leonard M.T."/>
            <person name="Dorr de Quadros P."/>
            <person name="Camargo F.A."/>
            <person name="Drew J.C."/>
            <person name="Farmerie W.G."/>
            <person name="Daroub S.H."/>
            <person name="Triplett E.W."/>
        </authorList>
    </citation>
    <scope>NUCLEOTIDE SEQUENCE [LARGE SCALE GENOMIC DNA]</scope>
    <source>
        <strain evidence="2 3">SR1</strain>
    </source>
</reference>